<evidence type="ECO:0000256" key="5">
    <source>
        <dbReference type="PIRSR" id="PIRSR006019-1"/>
    </source>
</evidence>
<gene>
    <name evidence="8" type="ORF">SAMN04490244_103215</name>
</gene>
<dbReference type="EMBL" id="FOGU01000003">
    <property type="protein sequence ID" value="SER84591.1"/>
    <property type="molecule type" value="Genomic_DNA"/>
</dbReference>
<dbReference type="PROSITE" id="PS51747">
    <property type="entry name" value="CYT_DCMP_DEAMINASES_2"/>
    <property type="match status" value="1"/>
</dbReference>
<accession>A0A1H9SI13</accession>
<dbReference type="PANTHER" id="PTHR11086">
    <property type="entry name" value="DEOXYCYTIDYLATE DEAMINASE-RELATED"/>
    <property type="match status" value="1"/>
</dbReference>
<feature type="binding site" evidence="6">
    <location>
        <position position="73"/>
    </location>
    <ligand>
        <name>Zn(2+)</name>
        <dbReference type="ChEBI" id="CHEBI:29105"/>
        <note>catalytic</note>
    </ligand>
</feature>
<keyword evidence="4 6" id="KW-0862">Zinc</keyword>
<keyword evidence="3" id="KW-0378">Hydrolase</keyword>
<dbReference type="InterPro" id="IPR015517">
    <property type="entry name" value="dCMP_deaminase-rel"/>
</dbReference>
<dbReference type="GO" id="GO:0004132">
    <property type="term" value="F:dCMP deaminase activity"/>
    <property type="evidence" value="ECO:0007669"/>
    <property type="project" value="InterPro"/>
</dbReference>
<dbReference type="InterPro" id="IPR016473">
    <property type="entry name" value="dCMP_deaminase"/>
</dbReference>
<evidence type="ECO:0000313" key="9">
    <source>
        <dbReference type="Proteomes" id="UP000198885"/>
    </source>
</evidence>
<dbReference type="InterPro" id="IPR002125">
    <property type="entry name" value="CMP_dCMP_dom"/>
</dbReference>
<dbReference type="AlphaFoldDB" id="A0A1H9SI13"/>
<dbReference type="PANTHER" id="PTHR11086:SF18">
    <property type="entry name" value="DEOXYCYTIDYLATE DEAMINASE"/>
    <property type="match status" value="1"/>
</dbReference>
<feature type="domain" description="CMP/dCMP-type deaminase" evidence="7">
    <location>
        <begin position="6"/>
        <end position="135"/>
    </location>
</feature>
<protein>
    <submittedName>
        <fullName evidence="8">dCMP deaminase</fullName>
    </submittedName>
</protein>
<comment type="cofactor">
    <cofactor evidence="6">
        <name>Zn(2+)</name>
        <dbReference type="ChEBI" id="CHEBI:29105"/>
    </cofactor>
</comment>
<dbReference type="Gene3D" id="3.40.140.10">
    <property type="entry name" value="Cytidine Deaminase, domain 2"/>
    <property type="match status" value="1"/>
</dbReference>
<dbReference type="GO" id="GO:0005737">
    <property type="term" value="C:cytoplasm"/>
    <property type="evidence" value="ECO:0007669"/>
    <property type="project" value="TreeGrafter"/>
</dbReference>
<evidence type="ECO:0000313" key="8">
    <source>
        <dbReference type="EMBL" id="SER84591.1"/>
    </source>
</evidence>
<evidence type="ECO:0000256" key="1">
    <source>
        <dbReference type="ARBA" id="ARBA00006576"/>
    </source>
</evidence>
<comment type="similarity">
    <text evidence="1">Belongs to the cytidine and deoxycytidylate deaminase family.</text>
</comment>
<evidence type="ECO:0000256" key="2">
    <source>
        <dbReference type="ARBA" id="ARBA00022723"/>
    </source>
</evidence>
<feature type="binding site" evidence="6">
    <location>
        <position position="101"/>
    </location>
    <ligand>
        <name>Zn(2+)</name>
        <dbReference type="ChEBI" id="CHEBI:29105"/>
        <note>catalytic</note>
    </ligand>
</feature>
<keyword evidence="9" id="KW-1185">Reference proteome</keyword>
<sequence>MADDTTWARRFLALADEMASWSEDRDFHVGAVIVGAGHEVRASGYNGLPRGVSDADDARFDRATGEKFFWIEHAERNAIYNAARAGTALEGCTIYVNRFPCADCARAIIQSGIVRVVAPPRPENDGALDHSFAVSEQMLVEAGVDIGVVTDA</sequence>
<dbReference type="Pfam" id="PF00383">
    <property type="entry name" value="dCMP_cyt_deam_1"/>
    <property type="match status" value="1"/>
</dbReference>
<dbReference type="RefSeq" id="WP_092690279.1">
    <property type="nucleotide sequence ID" value="NZ_FOGU01000003.1"/>
</dbReference>
<reference evidence="8 9" key="1">
    <citation type="submission" date="2016-10" db="EMBL/GenBank/DDBJ databases">
        <authorList>
            <person name="de Groot N.N."/>
        </authorList>
    </citation>
    <scope>NUCLEOTIDE SEQUENCE [LARGE SCALE GENOMIC DNA]</scope>
    <source>
        <strain evidence="8 9">DSM 23042</strain>
    </source>
</reference>
<organism evidence="8 9">
    <name type="scientific">Tranquillimonas rosea</name>
    <dbReference type="NCBI Taxonomy" id="641238"/>
    <lineage>
        <taxon>Bacteria</taxon>
        <taxon>Pseudomonadati</taxon>
        <taxon>Pseudomonadota</taxon>
        <taxon>Alphaproteobacteria</taxon>
        <taxon>Rhodobacterales</taxon>
        <taxon>Roseobacteraceae</taxon>
        <taxon>Tranquillimonas</taxon>
    </lineage>
</organism>
<dbReference type="GO" id="GO:0006220">
    <property type="term" value="P:pyrimidine nucleotide metabolic process"/>
    <property type="evidence" value="ECO:0007669"/>
    <property type="project" value="InterPro"/>
</dbReference>
<feature type="binding site" evidence="6">
    <location>
        <position position="104"/>
    </location>
    <ligand>
        <name>Zn(2+)</name>
        <dbReference type="ChEBI" id="CHEBI:29105"/>
        <note>catalytic</note>
    </ligand>
</feature>
<dbReference type="InterPro" id="IPR016192">
    <property type="entry name" value="APOBEC/CMP_deaminase_Zn-bd"/>
</dbReference>
<evidence type="ECO:0000256" key="4">
    <source>
        <dbReference type="ARBA" id="ARBA00022833"/>
    </source>
</evidence>
<dbReference type="InterPro" id="IPR016193">
    <property type="entry name" value="Cytidine_deaminase-like"/>
</dbReference>
<dbReference type="PROSITE" id="PS00903">
    <property type="entry name" value="CYT_DCMP_DEAMINASES_1"/>
    <property type="match status" value="1"/>
</dbReference>
<dbReference type="PIRSF" id="PIRSF006019">
    <property type="entry name" value="dCMP_deaminase"/>
    <property type="match status" value="1"/>
</dbReference>
<dbReference type="Proteomes" id="UP000198885">
    <property type="component" value="Unassembled WGS sequence"/>
</dbReference>
<dbReference type="OrthoDB" id="9788517at2"/>
<dbReference type="STRING" id="641238.SAMN04490244_103215"/>
<dbReference type="GO" id="GO:0008270">
    <property type="term" value="F:zinc ion binding"/>
    <property type="evidence" value="ECO:0007669"/>
    <property type="project" value="InterPro"/>
</dbReference>
<evidence type="ECO:0000256" key="6">
    <source>
        <dbReference type="PIRSR" id="PIRSR006019-2"/>
    </source>
</evidence>
<evidence type="ECO:0000256" key="3">
    <source>
        <dbReference type="ARBA" id="ARBA00022801"/>
    </source>
</evidence>
<evidence type="ECO:0000259" key="7">
    <source>
        <dbReference type="PROSITE" id="PS51747"/>
    </source>
</evidence>
<feature type="active site" description="Proton donor" evidence="5">
    <location>
        <position position="75"/>
    </location>
</feature>
<dbReference type="SUPFAM" id="SSF53927">
    <property type="entry name" value="Cytidine deaminase-like"/>
    <property type="match status" value="1"/>
</dbReference>
<keyword evidence="2 6" id="KW-0479">Metal-binding</keyword>
<name>A0A1H9SI13_9RHOB</name>
<proteinExistence type="inferred from homology"/>